<dbReference type="Gene3D" id="3.30.160.60">
    <property type="entry name" value="Classic Zinc Finger"/>
    <property type="match status" value="1"/>
</dbReference>
<keyword evidence="8" id="KW-0175">Coiled coil</keyword>
<dbReference type="PROSITE" id="PS51125">
    <property type="entry name" value="NHL"/>
    <property type="match status" value="1"/>
</dbReference>
<accession>A0A8B7XK24</accession>
<dbReference type="InterPro" id="IPR011042">
    <property type="entry name" value="6-blade_b-propeller_TolB-like"/>
</dbReference>
<name>A0A8B7XK24_ACAPL</name>
<organism evidence="11 12">
    <name type="scientific">Acanthaster planci</name>
    <name type="common">Crown-of-thorns starfish</name>
    <dbReference type="NCBI Taxonomy" id="133434"/>
    <lineage>
        <taxon>Eukaryota</taxon>
        <taxon>Metazoa</taxon>
        <taxon>Echinodermata</taxon>
        <taxon>Eleutherozoa</taxon>
        <taxon>Asterozoa</taxon>
        <taxon>Asteroidea</taxon>
        <taxon>Valvatacea</taxon>
        <taxon>Valvatida</taxon>
        <taxon>Acanthasteridae</taxon>
        <taxon>Acanthaster</taxon>
    </lineage>
</organism>
<keyword evidence="2" id="KW-0479">Metal-binding</keyword>
<dbReference type="PROSITE" id="PS00518">
    <property type="entry name" value="ZF_RING_1"/>
    <property type="match status" value="1"/>
</dbReference>
<dbReference type="Gene3D" id="3.30.40.10">
    <property type="entry name" value="Zinc/RING finger domain, C3HC4 (zinc finger)"/>
    <property type="match status" value="1"/>
</dbReference>
<dbReference type="InterPro" id="IPR001258">
    <property type="entry name" value="NHL_repeat"/>
</dbReference>
<keyword evidence="5" id="KW-0862">Zinc</keyword>
<evidence type="ECO:0000256" key="3">
    <source>
        <dbReference type="ARBA" id="ARBA00022737"/>
    </source>
</evidence>
<feature type="domain" description="RING-type" evidence="9">
    <location>
        <begin position="14"/>
        <end position="58"/>
    </location>
</feature>
<protein>
    <submittedName>
        <fullName evidence="12 13">Uncharacterized protein LOC110973640</fullName>
    </submittedName>
</protein>
<dbReference type="RefSeq" id="XP_022080305.1">
    <property type="nucleotide sequence ID" value="XM_022224613.1"/>
</dbReference>
<dbReference type="InterPro" id="IPR027370">
    <property type="entry name" value="Znf-RING_euk"/>
</dbReference>
<keyword evidence="1" id="KW-0597">Phosphoprotein</keyword>
<feature type="repeat" description="NHL" evidence="7">
    <location>
        <begin position="369"/>
        <end position="409"/>
    </location>
</feature>
<dbReference type="InterPro" id="IPR013083">
    <property type="entry name" value="Znf_RING/FYVE/PHD"/>
</dbReference>
<keyword evidence="3" id="KW-0677">Repeat</keyword>
<evidence type="ECO:0000259" key="9">
    <source>
        <dbReference type="PROSITE" id="PS50089"/>
    </source>
</evidence>
<feature type="coiled-coil region" evidence="8">
    <location>
        <begin position="235"/>
        <end position="280"/>
    </location>
</feature>
<evidence type="ECO:0000256" key="5">
    <source>
        <dbReference type="ARBA" id="ARBA00022833"/>
    </source>
</evidence>
<evidence type="ECO:0000256" key="1">
    <source>
        <dbReference type="ARBA" id="ARBA00022553"/>
    </source>
</evidence>
<gene>
    <name evidence="12 13" type="primary">LOC110973640</name>
</gene>
<dbReference type="InterPro" id="IPR001841">
    <property type="entry name" value="Znf_RING"/>
</dbReference>
<dbReference type="SMART" id="SM00184">
    <property type="entry name" value="RING"/>
    <property type="match status" value="1"/>
</dbReference>
<evidence type="ECO:0000256" key="7">
    <source>
        <dbReference type="PROSITE-ProRule" id="PRU00504"/>
    </source>
</evidence>
<sequence>MATAPPKISNHLECGICKNQCKRPKMLDCQHNFCEGCLEKYHISSYKGAAQIPCPVCKLDTALSGKHIQGLKTNVHLMGMVEEASHQEDPKVICQICDKEKEGMLRCLDCAQNLCPSCCKIHLRFTAASHHTVATLEEICLGKAPVEKTREKDEPQCHKHKGQVQQLYCETCEELICLDCTAVDHCKPTHHYTDVADASFKYRKSLNEMFSNFNEDIQGIEQCLAASSQAKRQLARETLQNIKAVEATAARIRAEITNQENKLLEEIKQIEEQHNRSLDKQARSLSEMLQGKQHSLETAKDVTNTASDDDFLHLYPLLSKNLESLKGQNPPDIDPSLSYLRFAQGNPISDISLGQLELRAGQWEMCREIGRHGRRLGEFHGARGVTATQPGEIAVADSENKRVVIYSNEGQHMRNIALQSYPRAAAAICSHDSQLVIVDDTKYVKIFQNGKLVRTFTTVPQIEVDQTDVDLQSVAVKMDGTIIVGDVKRMVQTEHRPADGKLLHTVPVQTQPHYLAIDGCTGRVVISGGNQQKVDVADSNGTTLSTVKPTINSQSVQSCRGVCCNSSGIYVAVWNGEFGSGHIHHYDLTGSFLDCLAKDLYSPHGVTFTSNDEQLAVADCHSVKMYRKV</sequence>
<dbReference type="SUPFAM" id="SSF57850">
    <property type="entry name" value="RING/U-box"/>
    <property type="match status" value="1"/>
</dbReference>
<dbReference type="InterPro" id="IPR047153">
    <property type="entry name" value="TRIM45/56/19-like"/>
</dbReference>
<dbReference type="Proteomes" id="UP000694845">
    <property type="component" value="Unplaced"/>
</dbReference>
<dbReference type="SMART" id="SM00336">
    <property type="entry name" value="BBOX"/>
    <property type="match status" value="2"/>
</dbReference>
<dbReference type="GeneID" id="110973640"/>
<dbReference type="PROSITE" id="PS50119">
    <property type="entry name" value="ZF_BBOX"/>
    <property type="match status" value="2"/>
</dbReference>
<dbReference type="CDD" id="cd19757">
    <property type="entry name" value="Bbox1"/>
    <property type="match status" value="1"/>
</dbReference>
<dbReference type="Gene3D" id="2.120.10.30">
    <property type="entry name" value="TolB, C-terminal domain"/>
    <property type="match status" value="2"/>
</dbReference>
<evidence type="ECO:0000313" key="11">
    <source>
        <dbReference type="Proteomes" id="UP000694845"/>
    </source>
</evidence>
<feature type="domain" description="B box-type" evidence="10">
    <location>
        <begin position="152"/>
        <end position="195"/>
    </location>
</feature>
<dbReference type="InterPro" id="IPR017907">
    <property type="entry name" value="Znf_RING_CS"/>
</dbReference>
<evidence type="ECO:0000256" key="6">
    <source>
        <dbReference type="PROSITE-ProRule" id="PRU00024"/>
    </source>
</evidence>
<dbReference type="AlphaFoldDB" id="A0A8B7XK24"/>
<dbReference type="OMA" id="EPEWELC"/>
<evidence type="ECO:0000256" key="2">
    <source>
        <dbReference type="ARBA" id="ARBA00022723"/>
    </source>
</evidence>
<evidence type="ECO:0000259" key="10">
    <source>
        <dbReference type="PROSITE" id="PS50119"/>
    </source>
</evidence>
<evidence type="ECO:0000313" key="12">
    <source>
        <dbReference type="RefSeq" id="XP_022080305.1"/>
    </source>
</evidence>
<evidence type="ECO:0000256" key="4">
    <source>
        <dbReference type="ARBA" id="ARBA00022771"/>
    </source>
</evidence>
<keyword evidence="4 6" id="KW-0863">Zinc-finger</keyword>
<dbReference type="SUPFAM" id="SSF57845">
    <property type="entry name" value="B-box zinc-binding domain"/>
    <property type="match status" value="1"/>
</dbReference>
<dbReference type="GO" id="GO:0008270">
    <property type="term" value="F:zinc ion binding"/>
    <property type="evidence" value="ECO:0007669"/>
    <property type="project" value="UniProtKB-KW"/>
</dbReference>
<proteinExistence type="predicted"/>
<evidence type="ECO:0000256" key="8">
    <source>
        <dbReference type="SAM" id="Coils"/>
    </source>
</evidence>
<dbReference type="PROSITE" id="PS50089">
    <property type="entry name" value="ZF_RING_2"/>
    <property type="match status" value="1"/>
</dbReference>
<evidence type="ECO:0000313" key="13">
    <source>
        <dbReference type="RefSeq" id="XP_022080306.1"/>
    </source>
</evidence>
<dbReference type="SUPFAM" id="SSF101898">
    <property type="entry name" value="NHL repeat"/>
    <property type="match status" value="1"/>
</dbReference>
<dbReference type="RefSeq" id="XP_022080306.1">
    <property type="nucleotide sequence ID" value="XM_022224614.1"/>
</dbReference>
<dbReference type="PANTHER" id="PTHR25462">
    <property type="entry name" value="BONUS, ISOFORM C-RELATED"/>
    <property type="match status" value="1"/>
</dbReference>
<dbReference type="OrthoDB" id="10020332at2759"/>
<feature type="domain" description="B box-type" evidence="10">
    <location>
        <begin position="89"/>
        <end position="136"/>
    </location>
</feature>
<dbReference type="KEGG" id="aplc:110973640"/>
<dbReference type="Pfam" id="PF13445">
    <property type="entry name" value="zf-RING_UBOX"/>
    <property type="match status" value="1"/>
</dbReference>
<dbReference type="PANTHER" id="PTHR25462:SF296">
    <property type="entry name" value="MEIOTIC P26, ISOFORM F"/>
    <property type="match status" value="1"/>
</dbReference>
<keyword evidence="11" id="KW-1185">Reference proteome</keyword>
<dbReference type="InterPro" id="IPR000315">
    <property type="entry name" value="Znf_B-box"/>
</dbReference>
<reference evidence="12 13" key="1">
    <citation type="submission" date="2025-04" db="UniProtKB">
        <authorList>
            <consortium name="RefSeq"/>
        </authorList>
    </citation>
    <scope>IDENTIFICATION</scope>
</reference>